<evidence type="ECO:0000256" key="7">
    <source>
        <dbReference type="RuleBase" id="RU003331"/>
    </source>
</evidence>
<dbReference type="PANTHER" id="PTHR23359">
    <property type="entry name" value="NUCLEOTIDE KINASE"/>
    <property type="match status" value="1"/>
</dbReference>
<dbReference type="InterPro" id="IPR033690">
    <property type="entry name" value="Adenylat_kinase_CS"/>
</dbReference>
<keyword evidence="5" id="KW-0479">Metal-binding</keyword>
<dbReference type="RefSeq" id="WP_126726616.1">
    <property type="nucleotide sequence ID" value="NZ_RYZH01000033.1"/>
</dbReference>
<feature type="binding site" evidence="5">
    <location>
        <begin position="141"/>
        <end position="142"/>
    </location>
    <ligand>
        <name>ATP</name>
        <dbReference type="ChEBI" id="CHEBI:30616"/>
    </ligand>
</feature>
<evidence type="ECO:0000256" key="2">
    <source>
        <dbReference type="ARBA" id="ARBA00022727"/>
    </source>
</evidence>
<feature type="binding site" evidence="5">
    <location>
        <position position="132"/>
    </location>
    <ligand>
        <name>ATP</name>
        <dbReference type="ChEBI" id="CHEBI:30616"/>
    </ligand>
</feature>
<reference evidence="9 10" key="2">
    <citation type="submission" date="2019-01" db="EMBL/GenBank/DDBJ databases">
        <title>Tautonia sociabilis, a novel thermotolerant planctomycete of Isosphaeraceae family, isolated from a 4000 m deep subterranean habitat.</title>
        <authorList>
            <person name="Kovaleva O.L."/>
            <person name="Elcheninov A.G."/>
            <person name="Van Heerden E."/>
            <person name="Toshchakov S.V."/>
            <person name="Novikov A."/>
            <person name="Bonch-Osmolovskaya E.A."/>
            <person name="Kublanov I.V."/>
        </authorList>
    </citation>
    <scope>NUCLEOTIDE SEQUENCE [LARGE SCALE GENOMIC DNA]</scope>
    <source>
        <strain evidence="9 10">GM2012</strain>
    </source>
</reference>
<dbReference type="SUPFAM" id="SSF52540">
    <property type="entry name" value="P-loop containing nucleoside triphosphate hydrolases"/>
    <property type="match status" value="1"/>
</dbReference>
<feature type="binding site" evidence="5">
    <location>
        <position position="42"/>
    </location>
    <ligand>
        <name>AMP</name>
        <dbReference type="ChEBI" id="CHEBI:456215"/>
    </ligand>
</feature>
<feature type="region of interest" description="NMP" evidence="5">
    <location>
        <begin position="36"/>
        <end position="65"/>
    </location>
</feature>
<feature type="binding site" evidence="5">
    <location>
        <position position="37"/>
    </location>
    <ligand>
        <name>AMP</name>
        <dbReference type="ChEBI" id="CHEBI:456215"/>
    </ligand>
</feature>
<evidence type="ECO:0000256" key="6">
    <source>
        <dbReference type="RuleBase" id="RU003330"/>
    </source>
</evidence>
<reference evidence="9 10" key="1">
    <citation type="submission" date="2018-12" db="EMBL/GenBank/DDBJ databases">
        <authorList>
            <person name="Toschakov S.V."/>
        </authorList>
    </citation>
    <scope>NUCLEOTIDE SEQUENCE [LARGE SCALE GENOMIC DNA]</scope>
    <source>
        <strain evidence="9 10">GM2012</strain>
    </source>
</reference>
<dbReference type="Gene3D" id="3.40.50.300">
    <property type="entry name" value="P-loop containing nucleotide triphosphate hydrolases"/>
    <property type="match status" value="1"/>
</dbReference>
<dbReference type="HAMAP" id="MF_00235">
    <property type="entry name" value="Adenylate_kinase_Adk"/>
    <property type="match status" value="1"/>
</dbReference>
<feature type="binding site" evidence="5">
    <location>
        <position position="97"/>
    </location>
    <ligand>
        <name>AMP</name>
        <dbReference type="ChEBI" id="CHEBI:456215"/>
    </ligand>
</feature>
<evidence type="ECO:0000256" key="1">
    <source>
        <dbReference type="ARBA" id="ARBA00022679"/>
    </source>
</evidence>
<dbReference type="Proteomes" id="UP000280296">
    <property type="component" value="Unassembled WGS sequence"/>
</dbReference>
<comment type="function">
    <text evidence="5">Catalyzes the reversible transfer of the terminal phosphate group between ATP and AMP. Plays an important role in cellular energy homeostasis and in adenine nucleotide metabolism.</text>
</comment>
<feature type="binding site" evidence="5">
    <location>
        <begin position="90"/>
        <end position="93"/>
    </location>
    <ligand>
        <name>AMP</name>
        <dbReference type="ChEBI" id="CHEBI:456215"/>
    </ligand>
</feature>
<keyword evidence="5" id="KW-0963">Cytoplasm</keyword>
<keyword evidence="1 5" id="KW-0808">Transferase</keyword>
<accession>A0A432MH07</accession>
<feature type="binding site" evidence="5">
    <location>
        <position position="138"/>
    </location>
    <ligand>
        <name>Zn(2+)</name>
        <dbReference type="ChEBI" id="CHEBI:29105"/>
        <note>structural</note>
    </ligand>
</feature>
<evidence type="ECO:0000256" key="4">
    <source>
        <dbReference type="ARBA" id="ARBA00022777"/>
    </source>
</evidence>
<feature type="binding site" evidence="5">
    <location>
        <position position="206"/>
    </location>
    <ligand>
        <name>ATP</name>
        <dbReference type="ChEBI" id="CHEBI:30616"/>
    </ligand>
</feature>
<keyword evidence="4 5" id="KW-0418">Kinase</keyword>
<dbReference type="InterPro" id="IPR007862">
    <property type="entry name" value="Adenylate_kinase_lid-dom"/>
</dbReference>
<feature type="binding site" evidence="5">
    <location>
        <position position="176"/>
    </location>
    <ligand>
        <name>AMP</name>
        <dbReference type="ChEBI" id="CHEBI:456215"/>
    </ligand>
</feature>
<keyword evidence="2 5" id="KW-0545">Nucleotide biosynthesis</keyword>
<keyword evidence="10" id="KW-1185">Reference proteome</keyword>
<protein>
    <recommendedName>
        <fullName evidence="5 7">Adenylate kinase</fullName>
        <shortName evidence="5">AK</shortName>
        <ecNumber evidence="5 7">2.7.4.3</ecNumber>
    </recommendedName>
    <alternativeName>
        <fullName evidence="5">ATP-AMP transphosphorylase</fullName>
    </alternativeName>
    <alternativeName>
        <fullName evidence="5">ATP:AMP phosphotransferase</fullName>
    </alternativeName>
    <alternativeName>
        <fullName evidence="5">Adenylate monophosphate kinase</fullName>
    </alternativeName>
</protein>
<dbReference type="GO" id="GO:0044209">
    <property type="term" value="P:AMP salvage"/>
    <property type="evidence" value="ECO:0007669"/>
    <property type="project" value="UniProtKB-UniRule"/>
</dbReference>
<keyword evidence="5" id="KW-0862">Zinc</keyword>
<feature type="binding site" evidence="5">
    <location>
        <begin position="63"/>
        <end position="65"/>
    </location>
    <ligand>
        <name>AMP</name>
        <dbReference type="ChEBI" id="CHEBI:456215"/>
    </ligand>
</feature>
<organism evidence="9 10">
    <name type="scientific">Tautonia sociabilis</name>
    <dbReference type="NCBI Taxonomy" id="2080755"/>
    <lineage>
        <taxon>Bacteria</taxon>
        <taxon>Pseudomonadati</taxon>
        <taxon>Planctomycetota</taxon>
        <taxon>Planctomycetia</taxon>
        <taxon>Isosphaerales</taxon>
        <taxon>Isosphaeraceae</taxon>
        <taxon>Tautonia</taxon>
    </lineage>
</organism>
<dbReference type="PROSITE" id="PS00113">
    <property type="entry name" value="ADENYLATE_KINASE"/>
    <property type="match status" value="1"/>
</dbReference>
<dbReference type="InterPro" id="IPR027417">
    <property type="entry name" value="P-loop_NTPase"/>
</dbReference>
<dbReference type="Pfam" id="PF05191">
    <property type="entry name" value="ADK_lid"/>
    <property type="match status" value="1"/>
</dbReference>
<keyword evidence="3 5" id="KW-0547">Nucleotide-binding</keyword>
<evidence type="ECO:0000259" key="8">
    <source>
        <dbReference type="Pfam" id="PF05191"/>
    </source>
</evidence>
<dbReference type="EC" id="2.7.4.3" evidence="5 7"/>
<dbReference type="GO" id="GO:0005737">
    <property type="term" value="C:cytoplasm"/>
    <property type="evidence" value="ECO:0007669"/>
    <property type="project" value="UniProtKB-SubCell"/>
</dbReference>
<evidence type="ECO:0000313" key="9">
    <source>
        <dbReference type="EMBL" id="RUL86217.1"/>
    </source>
</evidence>
<evidence type="ECO:0000256" key="5">
    <source>
        <dbReference type="HAMAP-Rule" id="MF_00235"/>
    </source>
</evidence>
<evidence type="ECO:0000256" key="3">
    <source>
        <dbReference type="ARBA" id="ARBA00022741"/>
    </source>
</evidence>
<keyword evidence="5 7" id="KW-0067">ATP-binding</keyword>
<comment type="catalytic activity">
    <reaction evidence="5 7">
        <text>AMP + ATP = 2 ADP</text>
        <dbReference type="Rhea" id="RHEA:12973"/>
        <dbReference type="ChEBI" id="CHEBI:30616"/>
        <dbReference type="ChEBI" id="CHEBI:456215"/>
        <dbReference type="ChEBI" id="CHEBI:456216"/>
        <dbReference type="EC" id="2.7.4.3"/>
    </reaction>
</comment>
<feature type="binding site" evidence="5">
    <location>
        <position position="165"/>
    </location>
    <ligand>
        <name>AMP</name>
        <dbReference type="ChEBI" id="CHEBI:456215"/>
    </ligand>
</feature>
<dbReference type="InterPro" id="IPR000850">
    <property type="entry name" value="Adenylat/UMP-CMP_kin"/>
</dbReference>
<comment type="subcellular location">
    <subcellularLocation>
        <location evidence="5 7">Cytoplasm</location>
    </subcellularLocation>
</comment>
<dbReference type="AlphaFoldDB" id="A0A432MH07"/>
<gene>
    <name evidence="5" type="primary">adk</name>
    <name evidence="9" type="ORF">TsocGM_16800</name>
</gene>
<feature type="binding site" evidence="5">
    <location>
        <position position="158"/>
    </location>
    <ligand>
        <name>Zn(2+)</name>
        <dbReference type="ChEBI" id="CHEBI:29105"/>
        <note>structural</note>
    </ligand>
</feature>
<comment type="pathway">
    <text evidence="5">Purine metabolism; AMP biosynthesis via salvage pathway; AMP from ADP: step 1/1.</text>
</comment>
<dbReference type="CDD" id="cd01428">
    <property type="entry name" value="ADK"/>
    <property type="match status" value="1"/>
</dbReference>
<sequence>MENRPPLHIVIFGRPGSGKSSLAERLGEAHGFAMIRTGELLREAVRRGDALGTQIEELLAAGRLVPDDLVGEVLAWNLSVLRRDRLLFDGFPRTIGQIPLLRRLEELVDFRVDYYVEIAVSAAEAVARMEGRRVCPSCGATYHVRKNPPAAEGICDKDGTALVRRADDAPDVLGVRQQVYETQTGPVVEYYRTALPDRFLRIDGEQSFEAVSADLERALGLAS</sequence>
<dbReference type="GO" id="GO:0005524">
    <property type="term" value="F:ATP binding"/>
    <property type="evidence" value="ECO:0007669"/>
    <property type="project" value="UniProtKB-UniRule"/>
</dbReference>
<dbReference type="GO" id="GO:0008270">
    <property type="term" value="F:zinc ion binding"/>
    <property type="evidence" value="ECO:0007669"/>
    <property type="project" value="UniProtKB-UniRule"/>
</dbReference>
<dbReference type="Pfam" id="PF00406">
    <property type="entry name" value="ADK"/>
    <property type="match status" value="1"/>
</dbReference>
<feature type="binding site" evidence="5">
    <location>
        <position position="155"/>
    </location>
    <ligand>
        <name>Zn(2+)</name>
        <dbReference type="ChEBI" id="CHEBI:29105"/>
        <note>structural</note>
    </ligand>
</feature>
<feature type="region of interest" description="LID" evidence="5">
    <location>
        <begin position="131"/>
        <end position="168"/>
    </location>
</feature>
<dbReference type="GO" id="GO:0004017">
    <property type="term" value="F:AMP kinase activity"/>
    <property type="evidence" value="ECO:0007669"/>
    <property type="project" value="UniProtKB-UniRule"/>
</dbReference>
<comment type="subunit">
    <text evidence="5 7">Monomer.</text>
</comment>
<feature type="binding site" evidence="5">
    <location>
        <position position="135"/>
    </location>
    <ligand>
        <name>Zn(2+)</name>
        <dbReference type="ChEBI" id="CHEBI:29105"/>
        <note>structural</note>
    </ligand>
</feature>
<feature type="domain" description="Adenylate kinase active site lid" evidence="8">
    <location>
        <begin position="132"/>
        <end position="167"/>
    </location>
</feature>
<name>A0A432MH07_9BACT</name>
<feature type="binding site" evidence="5">
    <location>
        <begin position="16"/>
        <end position="21"/>
    </location>
    <ligand>
        <name>ATP</name>
        <dbReference type="ChEBI" id="CHEBI:30616"/>
    </ligand>
</feature>
<evidence type="ECO:0000313" key="10">
    <source>
        <dbReference type="Proteomes" id="UP000280296"/>
    </source>
</evidence>
<dbReference type="InterPro" id="IPR006259">
    <property type="entry name" value="Adenyl_kin_sub"/>
</dbReference>
<dbReference type="UniPathway" id="UPA00588">
    <property type="reaction ID" value="UER00649"/>
</dbReference>
<dbReference type="OrthoDB" id="9805030at2"/>
<comment type="caution">
    <text evidence="9">The sequence shown here is derived from an EMBL/GenBank/DDBJ whole genome shotgun (WGS) entry which is preliminary data.</text>
</comment>
<proteinExistence type="inferred from homology"/>
<comment type="domain">
    <text evidence="5">Consists of three domains, a large central CORE domain and two small peripheral domains, NMPbind and LID, which undergo movements during catalysis. The LID domain closes over the site of phosphoryl transfer upon ATP binding. Assembling and dissambling the active center during each catalytic cycle provides an effective means to prevent ATP hydrolysis. Some bacteria have evolved a zinc-coordinating structure that stabilizes the LID domain.</text>
</comment>
<dbReference type="EMBL" id="RYZH01000033">
    <property type="protein sequence ID" value="RUL86217.1"/>
    <property type="molecule type" value="Genomic_DNA"/>
</dbReference>
<comment type="similarity">
    <text evidence="5 6">Belongs to the adenylate kinase family.</text>
</comment>
<dbReference type="PRINTS" id="PR00094">
    <property type="entry name" value="ADENYLTKNASE"/>
</dbReference>
<dbReference type="NCBIfam" id="TIGR01351">
    <property type="entry name" value="adk"/>
    <property type="match status" value="1"/>
</dbReference>